<proteinExistence type="inferred from homology"/>
<dbReference type="InterPro" id="IPR042089">
    <property type="entry name" value="Peptidase_M13_dom_2"/>
</dbReference>
<dbReference type="Pfam" id="PF05649">
    <property type="entry name" value="Peptidase_M13_N"/>
    <property type="match status" value="1"/>
</dbReference>
<organism evidence="3 4">
    <name type="scientific">Stegodyphus mimosarum</name>
    <name type="common">African social velvet spider</name>
    <dbReference type="NCBI Taxonomy" id="407821"/>
    <lineage>
        <taxon>Eukaryota</taxon>
        <taxon>Metazoa</taxon>
        <taxon>Ecdysozoa</taxon>
        <taxon>Arthropoda</taxon>
        <taxon>Chelicerata</taxon>
        <taxon>Arachnida</taxon>
        <taxon>Araneae</taxon>
        <taxon>Araneomorphae</taxon>
        <taxon>Entelegynae</taxon>
        <taxon>Eresoidea</taxon>
        <taxon>Eresidae</taxon>
        <taxon>Stegodyphus</taxon>
    </lineage>
</organism>
<dbReference type="InterPro" id="IPR024079">
    <property type="entry name" value="MetalloPept_cat_dom_sf"/>
</dbReference>
<dbReference type="InterPro" id="IPR008753">
    <property type="entry name" value="Peptidase_M13_N"/>
</dbReference>
<gene>
    <name evidence="3" type="ORF">X975_10233</name>
</gene>
<dbReference type="AlphaFoldDB" id="A0A087UH67"/>
<dbReference type="OrthoDB" id="6475849at2759"/>
<feature type="non-terminal residue" evidence="3">
    <location>
        <position position="107"/>
    </location>
</feature>
<reference evidence="3 4" key="1">
    <citation type="submission" date="2013-11" db="EMBL/GenBank/DDBJ databases">
        <title>Genome sequencing of Stegodyphus mimosarum.</title>
        <authorList>
            <person name="Bechsgaard J."/>
        </authorList>
    </citation>
    <scope>NUCLEOTIDE SEQUENCE [LARGE SCALE GENOMIC DNA]</scope>
</reference>
<dbReference type="EMBL" id="KK119777">
    <property type="protein sequence ID" value="KFM76706.1"/>
    <property type="molecule type" value="Genomic_DNA"/>
</dbReference>
<name>A0A087UH67_STEMI</name>
<dbReference type="SUPFAM" id="SSF55486">
    <property type="entry name" value="Metalloproteases ('zincins'), catalytic domain"/>
    <property type="match status" value="1"/>
</dbReference>
<dbReference type="GO" id="GO:0004222">
    <property type="term" value="F:metalloendopeptidase activity"/>
    <property type="evidence" value="ECO:0007669"/>
    <property type="project" value="InterPro"/>
</dbReference>
<dbReference type="Gene3D" id="3.40.390.10">
    <property type="entry name" value="Collagenase (Catalytic Domain)"/>
    <property type="match status" value="1"/>
</dbReference>
<dbReference type="InterPro" id="IPR000718">
    <property type="entry name" value="Peptidase_M13"/>
</dbReference>
<evidence type="ECO:0000313" key="3">
    <source>
        <dbReference type="EMBL" id="KFM76706.1"/>
    </source>
</evidence>
<protein>
    <submittedName>
        <fullName evidence="3">Endothelin-converting enzyme 2</fullName>
    </submittedName>
</protein>
<feature type="domain" description="Peptidase M13 N-terminal" evidence="2">
    <location>
        <begin position="1"/>
        <end position="106"/>
    </location>
</feature>
<dbReference type="PANTHER" id="PTHR11733:SF167">
    <property type="entry name" value="FI17812P1-RELATED"/>
    <property type="match status" value="1"/>
</dbReference>
<dbReference type="Proteomes" id="UP000054359">
    <property type="component" value="Unassembled WGS sequence"/>
</dbReference>
<evidence type="ECO:0000313" key="4">
    <source>
        <dbReference type="Proteomes" id="UP000054359"/>
    </source>
</evidence>
<dbReference type="PROSITE" id="PS51885">
    <property type="entry name" value="NEPRILYSIN"/>
    <property type="match status" value="1"/>
</dbReference>
<sequence length="107" mass="12642">MVWRAIHQSLPLLSKDWRNLDRRTIDNPSAPDSEHRWQHCTSFLTDNYLGMAITSYFVRHYFKNESVKTAHSMTEYIHEAFTKMLGRARWMDEEAFTEALDKASTMA</sequence>
<evidence type="ECO:0000256" key="1">
    <source>
        <dbReference type="ARBA" id="ARBA00007357"/>
    </source>
</evidence>
<dbReference type="PANTHER" id="PTHR11733">
    <property type="entry name" value="ZINC METALLOPROTEASE FAMILY M13 NEPRILYSIN-RELATED"/>
    <property type="match status" value="1"/>
</dbReference>
<dbReference type="GO" id="GO:0005886">
    <property type="term" value="C:plasma membrane"/>
    <property type="evidence" value="ECO:0007669"/>
    <property type="project" value="TreeGrafter"/>
</dbReference>
<dbReference type="Gene3D" id="1.10.1380.10">
    <property type="entry name" value="Neutral endopeptidase , domain2"/>
    <property type="match status" value="1"/>
</dbReference>
<dbReference type="GO" id="GO:0016485">
    <property type="term" value="P:protein processing"/>
    <property type="evidence" value="ECO:0007669"/>
    <property type="project" value="TreeGrafter"/>
</dbReference>
<comment type="similarity">
    <text evidence="1">Belongs to the peptidase M13 family.</text>
</comment>
<accession>A0A087UH67</accession>
<evidence type="ECO:0000259" key="2">
    <source>
        <dbReference type="Pfam" id="PF05649"/>
    </source>
</evidence>
<keyword evidence="4" id="KW-1185">Reference proteome</keyword>